<evidence type="ECO:0000259" key="1">
    <source>
        <dbReference type="Pfam" id="PF13568"/>
    </source>
</evidence>
<dbReference type="OrthoDB" id="946335at2"/>
<dbReference type="Pfam" id="PF13568">
    <property type="entry name" value="OMP_b-brl_2"/>
    <property type="match status" value="1"/>
</dbReference>
<name>A0A2S7IPA2_9BACT</name>
<dbReference type="AlphaFoldDB" id="A0A2S7IPA2"/>
<sequence>MLRRILPLLSLIFITLLGTEASAQVLHLKPHYGLKAGLTSGYTIRSPKGDVVSRFNSGLHFGGFYRQRFNKFVIQPEVVLTQRGGALKANNVVTRNSFYYATGAAVFGYVVTEGLTLEAGPEYAYALNGPESTPRGPNNRSDYGFTAGLRYDFMDAADKISLNLRYSRGFNNVITTEPGVNFYNQAVQISLIYNFYKE</sequence>
<organism evidence="2 3">
    <name type="scientific">Siphonobacter curvatus</name>
    <dbReference type="NCBI Taxonomy" id="2094562"/>
    <lineage>
        <taxon>Bacteria</taxon>
        <taxon>Pseudomonadati</taxon>
        <taxon>Bacteroidota</taxon>
        <taxon>Cytophagia</taxon>
        <taxon>Cytophagales</taxon>
        <taxon>Cytophagaceae</taxon>
        <taxon>Siphonobacter</taxon>
    </lineage>
</organism>
<dbReference type="SUPFAM" id="SSF56925">
    <property type="entry name" value="OMPA-like"/>
    <property type="match status" value="1"/>
</dbReference>
<protein>
    <submittedName>
        <fullName evidence="2">PorT family protein</fullName>
    </submittedName>
</protein>
<accession>A0A2S7IPA2</accession>
<keyword evidence="3" id="KW-1185">Reference proteome</keyword>
<dbReference type="InterPro" id="IPR025665">
    <property type="entry name" value="Beta-barrel_OMP_2"/>
</dbReference>
<dbReference type="EMBL" id="PTRA01000001">
    <property type="protein sequence ID" value="PQA59400.1"/>
    <property type="molecule type" value="Genomic_DNA"/>
</dbReference>
<proteinExistence type="predicted"/>
<dbReference type="Proteomes" id="UP000239590">
    <property type="component" value="Unassembled WGS sequence"/>
</dbReference>
<reference evidence="3" key="1">
    <citation type="submission" date="2018-02" db="EMBL/GenBank/DDBJ databases">
        <title>Genome sequencing of Solimonas sp. HR-BB.</title>
        <authorList>
            <person name="Lee Y."/>
            <person name="Jeon C.O."/>
        </authorList>
    </citation>
    <scope>NUCLEOTIDE SEQUENCE [LARGE SCALE GENOMIC DNA]</scope>
    <source>
        <strain evidence="3">HR-U</strain>
    </source>
</reference>
<dbReference type="InterPro" id="IPR011250">
    <property type="entry name" value="OMP/PagP_B-barrel"/>
</dbReference>
<gene>
    <name evidence="2" type="ORF">C5O19_07030</name>
</gene>
<feature type="domain" description="Outer membrane protein beta-barrel" evidence="1">
    <location>
        <begin position="31"/>
        <end position="174"/>
    </location>
</feature>
<comment type="caution">
    <text evidence="2">The sequence shown here is derived from an EMBL/GenBank/DDBJ whole genome shotgun (WGS) entry which is preliminary data.</text>
</comment>
<dbReference type="RefSeq" id="WP_104710863.1">
    <property type="nucleotide sequence ID" value="NZ_PTRA01000001.1"/>
</dbReference>
<evidence type="ECO:0000313" key="2">
    <source>
        <dbReference type="EMBL" id="PQA59400.1"/>
    </source>
</evidence>
<evidence type="ECO:0000313" key="3">
    <source>
        <dbReference type="Proteomes" id="UP000239590"/>
    </source>
</evidence>